<keyword evidence="2" id="KW-0418">Kinase</keyword>
<keyword evidence="3" id="KW-1185">Reference proteome</keyword>
<keyword evidence="1" id="KW-1133">Transmembrane helix</keyword>
<keyword evidence="2" id="KW-0808">Transferase</keyword>
<dbReference type="GO" id="GO:0004674">
    <property type="term" value="F:protein serine/threonine kinase activity"/>
    <property type="evidence" value="ECO:0007669"/>
    <property type="project" value="UniProtKB-KW"/>
</dbReference>
<dbReference type="EMBL" id="UHFT01000001">
    <property type="protein sequence ID" value="SUN79818.1"/>
    <property type="molecule type" value="Genomic_DNA"/>
</dbReference>
<name>A0A380L471_9STRE</name>
<evidence type="ECO:0000313" key="2">
    <source>
        <dbReference type="EMBL" id="SUN79818.1"/>
    </source>
</evidence>
<feature type="transmembrane region" description="Helical" evidence="1">
    <location>
        <begin position="79"/>
        <end position="97"/>
    </location>
</feature>
<dbReference type="Proteomes" id="UP000255236">
    <property type="component" value="Unassembled WGS sequence"/>
</dbReference>
<protein>
    <submittedName>
        <fullName evidence="2">Mn2+-dependent serine/threonine protein kinase</fullName>
    </submittedName>
</protein>
<feature type="transmembrane region" description="Helical" evidence="1">
    <location>
        <begin position="37"/>
        <end position="58"/>
    </location>
</feature>
<keyword evidence="1" id="KW-0812">Transmembrane</keyword>
<proteinExistence type="predicted"/>
<accession>A0A380L471</accession>
<keyword evidence="2" id="KW-0723">Serine/threonine-protein kinase</keyword>
<reference evidence="2" key="1">
    <citation type="submission" date="2018-06" db="EMBL/GenBank/DDBJ databases">
        <authorList>
            <consortium name="Pathogen Informatics"/>
            <person name="Doyle S."/>
        </authorList>
    </citation>
    <scope>NUCLEOTIDE SEQUENCE [LARGE SCALE GENOMIC DNA]</scope>
    <source>
        <strain evidence="2">NCTC11063</strain>
    </source>
</reference>
<organism evidence="2 3">
    <name type="scientific">Streptococcus milleri</name>
    <dbReference type="NCBI Taxonomy" id="33040"/>
    <lineage>
        <taxon>Bacteria</taxon>
        <taxon>Bacillati</taxon>
        <taxon>Bacillota</taxon>
        <taxon>Bacilli</taxon>
        <taxon>Lactobacillales</taxon>
        <taxon>Streptococcaceae</taxon>
        <taxon>Streptococcus</taxon>
    </lineage>
</organism>
<feature type="transmembrane region" description="Helical" evidence="1">
    <location>
        <begin position="12"/>
        <end position="31"/>
    </location>
</feature>
<gene>
    <name evidence="2" type="ORF">NCTC11063_00506</name>
</gene>
<sequence>MKTHLISQAILKYLSSLMFLILLIFIPAGSLDFWKGWLLVGLVFLPMLLIGILLFLYKPDLLRKRTGNERERKGTKADHFFKCFTLSCYLYLSWFRLSFLLVSSPQPNHMVCKFHFSSILSPLC</sequence>
<comment type="caution">
    <text evidence="2">The sequence shown here is derived from an EMBL/GenBank/DDBJ whole genome shotgun (WGS) entry which is preliminary data.</text>
</comment>
<keyword evidence="1" id="KW-0472">Membrane</keyword>
<evidence type="ECO:0000313" key="3">
    <source>
        <dbReference type="Proteomes" id="UP000255236"/>
    </source>
</evidence>
<evidence type="ECO:0000256" key="1">
    <source>
        <dbReference type="SAM" id="Phobius"/>
    </source>
</evidence>
<dbReference type="AlphaFoldDB" id="A0A380L471"/>